<sequence>MSDEKDKDGLINPRVNRENYKRRQELEEARKLGAIPALVDEEGRDINPHIPQYITNVPFFYGNTGPTLKHQRQQDDRVPQHDDIHRQVKRGVKKGSGSTRYKKGACENCGSTTHKKQDCVERPRRVGARFNNKNIAADEYIPTELNHSFEGKRDRWQDYDPAEHLEVVREFEKIEAEKRKLKLQELKQRAAEARERAAAGEEDVSAEKRVDPKAEEASDDSDDDDDDDKDKADDLRYAESANMAGAKIDTKNRISVRNLRIREDTAKYLLNLDVNSAHYDPKTRAMRADPLRGTNKKATKAFAGENFVRHTGEVPHIADRQLFAWDAADKGVYRALVLIPAGPRCSHGKHCALILLLLVVVVSPLRLSSCPLLVSRFENAHRLSIAYIDQGASHSRPPLLGVMAGVDVHLQADPTKAEMLHKAFEQKKQQFGEQQRQSILEKYGGAEHLKAPPKELLMAQTEHYVEYSQSGRVIKGNEKAKVQSKYEEDVYPGNHTSVWGSYWSRGRWGYACCHATEKQSYCTGAEGRAARAADPTQLLKLRGQAAEQAQGEGEEAADGKPVETLLEQHRKSNKGKRSKDEAAAEDDDDEAREKRIKEYMEKHRKQEREADRLMSMDERSRPFNSMKESEHKMSEEEMEAYHRTRVHADDPMAAFMK</sequence>
<organism evidence="10 11">
    <name type="scientific">Monosiga brevicollis</name>
    <name type="common">Choanoflagellate</name>
    <dbReference type="NCBI Taxonomy" id="81824"/>
    <lineage>
        <taxon>Eukaryota</taxon>
        <taxon>Choanoflagellata</taxon>
        <taxon>Craspedida</taxon>
        <taxon>Salpingoecidae</taxon>
        <taxon>Monosiga</taxon>
    </lineage>
</organism>
<dbReference type="RefSeq" id="XP_001747819.1">
    <property type="nucleotide sequence ID" value="XM_001747767.1"/>
</dbReference>
<dbReference type="GeneID" id="5893148"/>
<dbReference type="GO" id="GO:0030628">
    <property type="term" value="F:pre-mRNA 3'-splice site binding"/>
    <property type="evidence" value="ECO:0007669"/>
    <property type="project" value="UniProtKB-UniRule"/>
</dbReference>
<gene>
    <name evidence="10" type="ORF">MONBRDRAFT_37998</name>
</gene>
<evidence type="ECO:0000256" key="7">
    <source>
        <dbReference type="RuleBase" id="RU367071"/>
    </source>
</evidence>
<dbReference type="OMA" id="KYAWESQ"/>
<evidence type="ECO:0000256" key="3">
    <source>
        <dbReference type="ARBA" id="ARBA00022664"/>
    </source>
</evidence>
<dbReference type="AlphaFoldDB" id="A9V538"/>
<name>A9V538_MONBE</name>
<dbReference type="InterPro" id="IPR021715">
    <property type="entry name" value="Slu7_dom"/>
</dbReference>
<dbReference type="Proteomes" id="UP000001357">
    <property type="component" value="Unassembled WGS sequence"/>
</dbReference>
<dbReference type="GO" id="GO:0000398">
    <property type="term" value="P:mRNA splicing, via spliceosome"/>
    <property type="evidence" value="ECO:0007669"/>
    <property type="project" value="UniProtKB-UniRule"/>
</dbReference>
<comment type="function">
    <text evidence="7">Involved in pre-mRNA splicing.</text>
</comment>
<proteinExistence type="inferred from homology"/>
<dbReference type="InterPro" id="IPR039974">
    <property type="entry name" value="Splicing_factor_SLU7"/>
</dbReference>
<accession>A9V538</accession>
<evidence type="ECO:0000313" key="10">
    <source>
        <dbReference type="EMBL" id="EDQ87206.1"/>
    </source>
</evidence>
<keyword evidence="5 7" id="KW-0508">mRNA splicing</keyword>
<evidence type="ECO:0000256" key="2">
    <source>
        <dbReference type="ARBA" id="ARBA00007203"/>
    </source>
</evidence>
<dbReference type="GO" id="GO:0008380">
    <property type="term" value="P:RNA splicing"/>
    <property type="evidence" value="ECO:0000318"/>
    <property type="project" value="GO_Central"/>
</dbReference>
<dbReference type="InParanoid" id="A9V538"/>
<protein>
    <recommendedName>
        <fullName evidence="7">Pre-mRNA-splicing factor SLU7</fullName>
    </recommendedName>
</protein>
<dbReference type="eggNOG" id="KOG2560">
    <property type="taxonomic scope" value="Eukaryota"/>
</dbReference>
<evidence type="ECO:0000313" key="11">
    <source>
        <dbReference type="Proteomes" id="UP000001357"/>
    </source>
</evidence>
<keyword evidence="3 7" id="KW-0507">mRNA processing</keyword>
<keyword evidence="4 7" id="KW-0747">Spliceosome</keyword>
<feature type="region of interest" description="Disordered" evidence="8">
    <location>
        <begin position="542"/>
        <end position="657"/>
    </location>
</feature>
<feature type="compositionally biased region" description="Basic and acidic residues" evidence="8">
    <location>
        <begin position="193"/>
        <end position="216"/>
    </location>
</feature>
<dbReference type="PANTHER" id="PTHR12942:SF2">
    <property type="entry name" value="PRE-MRNA-SPLICING FACTOR SLU7"/>
    <property type="match status" value="1"/>
</dbReference>
<comment type="subunit">
    <text evidence="7">Associated with the spliceosome.</text>
</comment>
<reference evidence="10 11" key="1">
    <citation type="journal article" date="2008" name="Nature">
        <title>The genome of the choanoflagellate Monosiga brevicollis and the origin of metazoans.</title>
        <authorList>
            <consortium name="JGI Sequencing"/>
            <person name="King N."/>
            <person name="Westbrook M.J."/>
            <person name="Young S.L."/>
            <person name="Kuo A."/>
            <person name="Abedin M."/>
            <person name="Chapman J."/>
            <person name="Fairclough S."/>
            <person name="Hellsten U."/>
            <person name="Isogai Y."/>
            <person name="Letunic I."/>
            <person name="Marr M."/>
            <person name="Pincus D."/>
            <person name="Putnam N."/>
            <person name="Rokas A."/>
            <person name="Wright K.J."/>
            <person name="Zuzow R."/>
            <person name="Dirks W."/>
            <person name="Good M."/>
            <person name="Goodstein D."/>
            <person name="Lemons D."/>
            <person name="Li W."/>
            <person name="Lyons J.B."/>
            <person name="Morris A."/>
            <person name="Nichols S."/>
            <person name="Richter D.J."/>
            <person name="Salamov A."/>
            <person name="Bork P."/>
            <person name="Lim W.A."/>
            <person name="Manning G."/>
            <person name="Miller W.T."/>
            <person name="McGinnis W."/>
            <person name="Shapiro H."/>
            <person name="Tjian R."/>
            <person name="Grigoriev I.V."/>
            <person name="Rokhsar D."/>
        </authorList>
    </citation>
    <scope>NUCLEOTIDE SEQUENCE [LARGE SCALE GENOMIC DNA]</scope>
    <source>
        <strain evidence="11">MX1 / ATCC 50154</strain>
    </source>
</reference>
<evidence type="ECO:0000256" key="6">
    <source>
        <dbReference type="ARBA" id="ARBA00023242"/>
    </source>
</evidence>
<keyword evidence="11" id="KW-1185">Reference proteome</keyword>
<keyword evidence="6 7" id="KW-0539">Nucleus</keyword>
<dbReference type="Pfam" id="PF11708">
    <property type="entry name" value="Slu7"/>
    <property type="match status" value="1"/>
</dbReference>
<feature type="compositionally biased region" description="Basic and acidic residues" evidence="8">
    <location>
        <begin position="557"/>
        <end position="570"/>
    </location>
</feature>
<comment type="similarity">
    <text evidence="2 7">Belongs to the SLU7 family.</text>
</comment>
<evidence type="ECO:0000256" key="5">
    <source>
        <dbReference type="ARBA" id="ARBA00023187"/>
    </source>
</evidence>
<evidence type="ECO:0000256" key="8">
    <source>
        <dbReference type="SAM" id="MobiDB-lite"/>
    </source>
</evidence>
<dbReference type="FunCoup" id="A9V538">
    <property type="interactions" value="1780"/>
</dbReference>
<evidence type="ECO:0000256" key="1">
    <source>
        <dbReference type="ARBA" id="ARBA00004123"/>
    </source>
</evidence>
<feature type="domain" description="Pre-mRNA-splicing factor SLU7" evidence="9">
    <location>
        <begin position="148"/>
        <end position="501"/>
    </location>
</feature>
<feature type="region of interest" description="Disordered" evidence="8">
    <location>
        <begin position="193"/>
        <end position="231"/>
    </location>
</feature>
<evidence type="ECO:0000259" key="9">
    <source>
        <dbReference type="Pfam" id="PF11708"/>
    </source>
</evidence>
<feature type="compositionally biased region" description="Acidic residues" evidence="8">
    <location>
        <begin position="217"/>
        <end position="228"/>
    </location>
</feature>
<comment type="subcellular location">
    <subcellularLocation>
        <location evidence="1 7">Nucleus</location>
    </subcellularLocation>
</comment>
<dbReference type="GO" id="GO:0005681">
    <property type="term" value="C:spliceosomal complex"/>
    <property type="evidence" value="ECO:0000318"/>
    <property type="project" value="GO_Central"/>
</dbReference>
<dbReference type="KEGG" id="mbr:MONBRDRAFT_37998"/>
<dbReference type="PANTHER" id="PTHR12942">
    <property type="entry name" value="STEP II SPLICING FACTOR SLU7"/>
    <property type="match status" value="1"/>
</dbReference>
<evidence type="ECO:0000256" key="4">
    <source>
        <dbReference type="ARBA" id="ARBA00022728"/>
    </source>
</evidence>
<feature type="compositionally biased region" description="Basic and acidic residues" evidence="8">
    <location>
        <begin position="591"/>
        <end position="650"/>
    </location>
</feature>
<dbReference type="STRING" id="81824.A9V538"/>
<dbReference type="EMBL" id="CH991560">
    <property type="protein sequence ID" value="EDQ87206.1"/>
    <property type="molecule type" value="Genomic_DNA"/>
</dbReference>